<dbReference type="SUPFAM" id="SSF103473">
    <property type="entry name" value="MFS general substrate transporter"/>
    <property type="match status" value="1"/>
</dbReference>
<dbReference type="InterPro" id="IPR011701">
    <property type="entry name" value="MFS"/>
</dbReference>
<evidence type="ECO:0000256" key="3">
    <source>
        <dbReference type="ARBA" id="ARBA00022692"/>
    </source>
</evidence>
<evidence type="ECO:0000313" key="9">
    <source>
        <dbReference type="Proteomes" id="UP001203297"/>
    </source>
</evidence>
<keyword evidence="9" id="KW-1185">Reference proteome</keyword>
<feature type="transmembrane region" description="Helical" evidence="7">
    <location>
        <begin position="429"/>
        <end position="447"/>
    </location>
</feature>
<dbReference type="EMBL" id="WTXG01000013">
    <property type="protein sequence ID" value="KAI0301693.1"/>
    <property type="molecule type" value="Genomic_DNA"/>
</dbReference>
<proteinExistence type="inferred from homology"/>
<dbReference type="InterPro" id="IPR036259">
    <property type="entry name" value="MFS_trans_sf"/>
</dbReference>
<evidence type="ECO:0000256" key="2">
    <source>
        <dbReference type="ARBA" id="ARBA00022448"/>
    </source>
</evidence>
<gene>
    <name evidence="8" type="ORF">B0F90DRAFT_1810037</name>
</gene>
<comment type="caution">
    <text evidence="8">The sequence shown here is derived from an EMBL/GenBank/DDBJ whole genome shotgun (WGS) entry which is preliminary data.</text>
</comment>
<accession>A0AAD4QNV7</accession>
<protein>
    <submittedName>
        <fullName evidence="8">MFS general substrate transporter</fullName>
    </submittedName>
</protein>
<evidence type="ECO:0000256" key="7">
    <source>
        <dbReference type="SAM" id="Phobius"/>
    </source>
</evidence>
<keyword evidence="5 7" id="KW-0472">Membrane</keyword>
<feature type="transmembrane region" description="Helical" evidence="7">
    <location>
        <begin position="392"/>
        <end position="409"/>
    </location>
</feature>
<comment type="similarity">
    <text evidence="6">Belongs to the major facilitator superfamily. Allantoate permease family.</text>
</comment>
<feature type="transmembrane region" description="Helical" evidence="7">
    <location>
        <begin position="362"/>
        <end position="380"/>
    </location>
</feature>
<dbReference type="FunFam" id="1.20.1250.20:FF:000065">
    <property type="entry name" value="Putative MFS pantothenate transporter"/>
    <property type="match status" value="1"/>
</dbReference>
<dbReference type="Proteomes" id="UP001203297">
    <property type="component" value="Unassembled WGS sequence"/>
</dbReference>
<keyword evidence="2" id="KW-0813">Transport</keyword>
<sequence>MNNLNDAIKKESRPWSSYIWDSWNKSPEERKFLRRLDACLITYAALSYFSKYLDQQNVTNAYVSGMKEDLHLHGNQLNYITTSWTVGYVIGQIPSKWAILAFRFAIDIRYLTCYIPAMELLWSVLTMCLATSKNFTQVCALRFLVGLAESTFYPAIQYVIGSWYKKEELAKRSCIFHTASAVGPMVSGFLQAGVYNGLNGKGGLAGWKCDSSLDVFSPPNLPTTTKPSIFYTQEQLDIAKKRMDSVGRKPPAHFTKKKVLGFFSTWHIYALVPRESLINTTPESTLSLSFNKPGHIVYTIGQINTYPLGNIFNADSLIYAWWSDAIMARWPPILLAGTWSLITYAVLAATPVYSHISRRWTFYYFTGCMGGLSGLIMAWVNELNSHDNEKRAFIVASCNMWAYVVQAWLPLVIFPQVEQPTFKGNPRLYPIFIYSIIVVVALTTRYLQRRDERRVVAAFRGGEERGNETLDDVTGRWRKAKHLTQFATTIAFSTKCMCRHVLSDATHNHAKVPTLTCN</sequence>
<evidence type="ECO:0000256" key="6">
    <source>
        <dbReference type="ARBA" id="ARBA00037968"/>
    </source>
</evidence>
<evidence type="ECO:0000256" key="5">
    <source>
        <dbReference type="ARBA" id="ARBA00023136"/>
    </source>
</evidence>
<evidence type="ECO:0000256" key="4">
    <source>
        <dbReference type="ARBA" id="ARBA00022989"/>
    </source>
</evidence>
<dbReference type="GO" id="GO:0016020">
    <property type="term" value="C:membrane"/>
    <property type="evidence" value="ECO:0007669"/>
    <property type="project" value="UniProtKB-SubCell"/>
</dbReference>
<dbReference type="AlphaFoldDB" id="A0AAD4QNV7"/>
<dbReference type="PANTHER" id="PTHR43791">
    <property type="entry name" value="PERMEASE-RELATED"/>
    <property type="match status" value="1"/>
</dbReference>
<keyword evidence="4 7" id="KW-1133">Transmembrane helix</keyword>
<organism evidence="8 9">
    <name type="scientific">Multifurca ochricompacta</name>
    <dbReference type="NCBI Taxonomy" id="376703"/>
    <lineage>
        <taxon>Eukaryota</taxon>
        <taxon>Fungi</taxon>
        <taxon>Dikarya</taxon>
        <taxon>Basidiomycota</taxon>
        <taxon>Agaricomycotina</taxon>
        <taxon>Agaricomycetes</taxon>
        <taxon>Russulales</taxon>
        <taxon>Russulaceae</taxon>
        <taxon>Multifurca</taxon>
    </lineage>
</organism>
<name>A0AAD4QNV7_9AGAM</name>
<feature type="transmembrane region" description="Helical" evidence="7">
    <location>
        <begin position="333"/>
        <end position="356"/>
    </location>
</feature>
<dbReference type="Pfam" id="PF07690">
    <property type="entry name" value="MFS_1"/>
    <property type="match status" value="1"/>
</dbReference>
<comment type="subcellular location">
    <subcellularLocation>
        <location evidence="1">Membrane</location>
        <topology evidence="1">Multi-pass membrane protein</topology>
    </subcellularLocation>
</comment>
<evidence type="ECO:0000256" key="1">
    <source>
        <dbReference type="ARBA" id="ARBA00004141"/>
    </source>
</evidence>
<evidence type="ECO:0000313" key="8">
    <source>
        <dbReference type="EMBL" id="KAI0301693.1"/>
    </source>
</evidence>
<dbReference type="PANTHER" id="PTHR43791:SF39">
    <property type="entry name" value="TRANSPORTER LIZ1_SEO1, PUTATIVE (AFU_ORTHOLOGUE AFUA_3G00980)-RELATED"/>
    <property type="match status" value="1"/>
</dbReference>
<keyword evidence="3 7" id="KW-0812">Transmembrane</keyword>
<dbReference type="GO" id="GO:0022857">
    <property type="term" value="F:transmembrane transporter activity"/>
    <property type="evidence" value="ECO:0007669"/>
    <property type="project" value="InterPro"/>
</dbReference>
<reference evidence="8" key="1">
    <citation type="journal article" date="2022" name="New Phytol.">
        <title>Evolutionary transition to the ectomycorrhizal habit in the genomes of a hyperdiverse lineage of mushroom-forming fungi.</title>
        <authorList>
            <person name="Looney B."/>
            <person name="Miyauchi S."/>
            <person name="Morin E."/>
            <person name="Drula E."/>
            <person name="Courty P.E."/>
            <person name="Kohler A."/>
            <person name="Kuo A."/>
            <person name="LaButti K."/>
            <person name="Pangilinan J."/>
            <person name="Lipzen A."/>
            <person name="Riley R."/>
            <person name="Andreopoulos W."/>
            <person name="He G."/>
            <person name="Johnson J."/>
            <person name="Nolan M."/>
            <person name="Tritt A."/>
            <person name="Barry K.W."/>
            <person name="Grigoriev I.V."/>
            <person name="Nagy L.G."/>
            <person name="Hibbett D."/>
            <person name="Henrissat B."/>
            <person name="Matheny P.B."/>
            <person name="Labbe J."/>
            <person name="Martin F.M."/>
        </authorList>
    </citation>
    <scope>NUCLEOTIDE SEQUENCE</scope>
    <source>
        <strain evidence="8">BPL690</strain>
    </source>
</reference>
<dbReference type="Gene3D" id="1.20.1250.20">
    <property type="entry name" value="MFS general substrate transporter like domains"/>
    <property type="match status" value="1"/>
</dbReference>